<dbReference type="CDD" id="cd04647">
    <property type="entry name" value="LbH_MAT_like"/>
    <property type="match status" value="1"/>
</dbReference>
<dbReference type="Proteomes" id="UP000320811">
    <property type="component" value="Unassembled WGS sequence"/>
</dbReference>
<dbReference type="PANTHER" id="PTHR23416">
    <property type="entry name" value="SIALIC ACID SYNTHASE-RELATED"/>
    <property type="match status" value="1"/>
</dbReference>
<dbReference type="InterPro" id="IPR051159">
    <property type="entry name" value="Hexapeptide_acetyltransf"/>
</dbReference>
<reference evidence="5 6" key="1">
    <citation type="submission" date="2019-06" db="EMBL/GenBank/DDBJ databases">
        <title>Sorghum-associated microbial communities from plants grown in Nebraska, USA.</title>
        <authorList>
            <person name="Schachtman D."/>
        </authorList>
    </citation>
    <scope>NUCLEOTIDE SEQUENCE [LARGE SCALE GENOMIC DNA]</scope>
    <source>
        <strain evidence="5 6">1209</strain>
    </source>
</reference>
<dbReference type="EMBL" id="VIWO01000002">
    <property type="protein sequence ID" value="TWF42451.1"/>
    <property type="molecule type" value="Genomic_DNA"/>
</dbReference>
<dbReference type="GO" id="GO:0005829">
    <property type="term" value="C:cytosol"/>
    <property type="evidence" value="ECO:0007669"/>
    <property type="project" value="TreeGrafter"/>
</dbReference>
<keyword evidence="6" id="KW-1185">Reference proteome</keyword>
<evidence type="ECO:0000256" key="1">
    <source>
        <dbReference type="ARBA" id="ARBA00007274"/>
    </source>
</evidence>
<dbReference type="SUPFAM" id="SSF51161">
    <property type="entry name" value="Trimeric LpxA-like enzymes"/>
    <property type="match status" value="1"/>
</dbReference>
<dbReference type="Pfam" id="PF14602">
    <property type="entry name" value="Hexapep_2"/>
    <property type="match status" value="2"/>
</dbReference>
<keyword evidence="2 5" id="KW-0808">Transferase</keyword>
<organism evidence="5 6">
    <name type="scientific">Chitinophaga polysaccharea</name>
    <dbReference type="NCBI Taxonomy" id="1293035"/>
    <lineage>
        <taxon>Bacteria</taxon>
        <taxon>Pseudomonadati</taxon>
        <taxon>Bacteroidota</taxon>
        <taxon>Chitinophagia</taxon>
        <taxon>Chitinophagales</taxon>
        <taxon>Chitinophagaceae</taxon>
        <taxon>Chitinophaga</taxon>
    </lineage>
</organism>
<dbReference type="InterPro" id="IPR018357">
    <property type="entry name" value="Hexapep_transf_CS"/>
</dbReference>
<evidence type="ECO:0000256" key="4">
    <source>
        <dbReference type="ARBA" id="ARBA00023315"/>
    </source>
</evidence>
<dbReference type="GO" id="GO:0008374">
    <property type="term" value="F:O-acyltransferase activity"/>
    <property type="evidence" value="ECO:0007669"/>
    <property type="project" value="TreeGrafter"/>
</dbReference>
<dbReference type="RefSeq" id="WP_145666031.1">
    <property type="nucleotide sequence ID" value="NZ_VIWO01000002.1"/>
</dbReference>
<protein>
    <submittedName>
        <fullName evidence="5">Acetyltransferase-like isoleucine patch superfamily enzyme</fullName>
    </submittedName>
</protein>
<evidence type="ECO:0000313" key="6">
    <source>
        <dbReference type="Proteomes" id="UP000320811"/>
    </source>
</evidence>
<comment type="similarity">
    <text evidence="1">Belongs to the transferase hexapeptide repeat family.</text>
</comment>
<dbReference type="PANTHER" id="PTHR23416:SF23">
    <property type="entry name" value="ACETYLTRANSFERASE C18B11.09C-RELATED"/>
    <property type="match status" value="1"/>
</dbReference>
<dbReference type="AlphaFoldDB" id="A0A561PWF7"/>
<proteinExistence type="inferred from homology"/>
<name>A0A561PWF7_9BACT</name>
<dbReference type="Gene3D" id="2.160.10.10">
    <property type="entry name" value="Hexapeptide repeat proteins"/>
    <property type="match status" value="2"/>
</dbReference>
<dbReference type="InterPro" id="IPR011004">
    <property type="entry name" value="Trimer_LpxA-like_sf"/>
</dbReference>
<keyword evidence="4" id="KW-0012">Acyltransferase</keyword>
<dbReference type="OrthoDB" id="9814490at2"/>
<dbReference type="InterPro" id="IPR001451">
    <property type="entry name" value="Hexapep"/>
</dbReference>
<evidence type="ECO:0000256" key="3">
    <source>
        <dbReference type="ARBA" id="ARBA00022737"/>
    </source>
</evidence>
<comment type="caution">
    <text evidence="5">The sequence shown here is derived from an EMBL/GenBank/DDBJ whole genome shotgun (WGS) entry which is preliminary data.</text>
</comment>
<evidence type="ECO:0000313" key="5">
    <source>
        <dbReference type="EMBL" id="TWF42451.1"/>
    </source>
</evidence>
<sequence>MSIKEKLKQSPGLKKLALYLLMPRHQARPRAWVRLFVNPFIHKKGKGSLIRRRTRMDVLPFNTFILGDYSTIEDFATVNNGMGAVIIGHHVRVGIGNVLIGPVRIGDNVILAQNIVLSGLNHGYTDPDVPIAQQPCSTGEIVVEADCWIGANSVITAGVTIGRHSVVAGGSVVTKNVPPYTIVAGNPARPIRQYQPSSGTWEKI</sequence>
<keyword evidence="3" id="KW-0677">Repeat</keyword>
<dbReference type="PROSITE" id="PS00101">
    <property type="entry name" value="HEXAPEP_TRANSFERASES"/>
    <property type="match status" value="1"/>
</dbReference>
<gene>
    <name evidence="5" type="ORF">FHW36_102207</name>
</gene>
<evidence type="ECO:0000256" key="2">
    <source>
        <dbReference type="ARBA" id="ARBA00022679"/>
    </source>
</evidence>
<accession>A0A561PWF7</accession>